<organism evidence="2 3">
    <name type="scientific">Streptomyces inusitatus</name>
    <dbReference type="NCBI Taxonomy" id="68221"/>
    <lineage>
        <taxon>Bacteria</taxon>
        <taxon>Bacillati</taxon>
        <taxon>Actinomycetota</taxon>
        <taxon>Actinomycetes</taxon>
        <taxon>Kitasatosporales</taxon>
        <taxon>Streptomycetaceae</taxon>
        <taxon>Streptomyces</taxon>
    </lineage>
</organism>
<dbReference type="EMBL" id="BMWG01000019">
    <property type="protein sequence ID" value="GGZ49493.1"/>
    <property type="molecule type" value="Genomic_DNA"/>
</dbReference>
<keyword evidence="3" id="KW-1185">Reference proteome</keyword>
<dbReference type="AlphaFoldDB" id="A0A918UZJ5"/>
<name>A0A918UZJ5_9ACTN</name>
<sequence>METRMRRLFNAPPPQPSSAERIRSILMAADSMTVVTDEGRTEVSRLEGTGVTEHIHLHPAMSREWDGESAAAGEGPIRATLEFTDVAPTPVRDRVRARVLLAGWLLPNERHESPEGSRCMEFSHAVLDRGGERVTVGLDDLMNAETDPLATCEAGMLTHLLDDHSDIVGLLLRLVKPRVTQEVRRALPLAIDRYGITLRLEGTDAHEDARLPFPVPVRDVDEAGERIHALLSTARHRSPRSWLLSDS</sequence>
<evidence type="ECO:0000259" key="1">
    <source>
        <dbReference type="Pfam" id="PF10615"/>
    </source>
</evidence>
<comment type="caution">
    <text evidence="2">The sequence shown here is derived from an EMBL/GenBank/DDBJ whole genome shotgun (WGS) entry which is preliminary data.</text>
</comment>
<proteinExistence type="predicted"/>
<dbReference type="Pfam" id="PF10615">
    <property type="entry name" value="DUF2470"/>
    <property type="match status" value="1"/>
</dbReference>
<reference evidence="2" key="2">
    <citation type="submission" date="2020-09" db="EMBL/GenBank/DDBJ databases">
        <authorList>
            <person name="Sun Q."/>
            <person name="Ohkuma M."/>
        </authorList>
    </citation>
    <scope>NUCLEOTIDE SEQUENCE</scope>
    <source>
        <strain evidence="2">JCM 4988</strain>
    </source>
</reference>
<dbReference type="Gene3D" id="3.20.180.10">
    <property type="entry name" value="PNP-oxidase-like"/>
    <property type="match status" value="1"/>
</dbReference>
<protein>
    <recommendedName>
        <fullName evidence="1">DUF2470 domain-containing protein</fullName>
    </recommendedName>
</protein>
<dbReference type="SUPFAM" id="SSF50475">
    <property type="entry name" value="FMN-binding split barrel"/>
    <property type="match status" value="1"/>
</dbReference>
<evidence type="ECO:0000313" key="2">
    <source>
        <dbReference type="EMBL" id="GGZ49493.1"/>
    </source>
</evidence>
<dbReference type="InterPro" id="IPR019595">
    <property type="entry name" value="DUF2470"/>
</dbReference>
<dbReference type="InterPro" id="IPR037119">
    <property type="entry name" value="Haem_oxidase_HugZ-like_sf"/>
</dbReference>
<evidence type="ECO:0000313" key="3">
    <source>
        <dbReference type="Proteomes" id="UP000630936"/>
    </source>
</evidence>
<accession>A0A918UZJ5</accession>
<dbReference type="Proteomes" id="UP000630936">
    <property type="component" value="Unassembled WGS sequence"/>
</dbReference>
<feature type="domain" description="DUF2470" evidence="1">
    <location>
        <begin position="153"/>
        <end position="229"/>
    </location>
</feature>
<reference evidence="2" key="1">
    <citation type="journal article" date="2014" name="Int. J. Syst. Evol. Microbiol.">
        <title>Complete genome sequence of Corynebacterium casei LMG S-19264T (=DSM 44701T), isolated from a smear-ripened cheese.</title>
        <authorList>
            <consortium name="US DOE Joint Genome Institute (JGI-PGF)"/>
            <person name="Walter F."/>
            <person name="Albersmeier A."/>
            <person name="Kalinowski J."/>
            <person name="Ruckert C."/>
        </authorList>
    </citation>
    <scope>NUCLEOTIDE SEQUENCE</scope>
    <source>
        <strain evidence="2">JCM 4988</strain>
    </source>
</reference>
<gene>
    <name evidence="2" type="ORF">GCM10010387_49690</name>
</gene>